<organism evidence="2 3">
    <name type="scientific">Bacillus safensis</name>
    <dbReference type="NCBI Taxonomy" id="561879"/>
    <lineage>
        <taxon>Bacteria</taxon>
        <taxon>Bacillati</taxon>
        <taxon>Bacillota</taxon>
        <taxon>Bacilli</taxon>
        <taxon>Bacillales</taxon>
        <taxon>Bacillaceae</taxon>
        <taxon>Bacillus</taxon>
    </lineage>
</organism>
<dbReference type="EMBL" id="CP043404">
    <property type="protein sequence ID" value="QEK61873.1"/>
    <property type="molecule type" value="Genomic_DNA"/>
</dbReference>
<dbReference type="AlphaFoldDB" id="A0A5C0WDF4"/>
<dbReference type="InterPro" id="IPR010273">
    <property type="entry name" value="DUF881"/>
</dbReference>
<gene>
    <name evidence="2" type="ORF">FX981_00037</name>
</gene>
<sequence>MLRKKKPLLSLTALMVIFGIMVSIQFNSLQKPKVRDTRDVWELREDLSASKSKELDLLKEIDKYDEMLKKYGRQGDQSKEAQLTKTLKDLKEKAGFTEVTGEGIEVDISQLFSKDLTGEEVKNIPPDLLKKLINEANMYGAKHISINDHRVINTSVIRDINGTTKMDGYSLDGDEVTIKMISDQADKLYSRLNVSDIGDLFAQENFGLSISQPKQQIQLKAYDGAIQLNELKPLDDVKEGKS</sequence>
<comment type="similarity">
    <text evidence="1">Belongs to the UPF0749 family.</text>
</comment>
<protein>
    <recommendedName>
        <fullName evidence="4">NgoFVII family restriction endonuclease</fullName>
    </recommendedName>
</protein>
<proteinExistence type="inferred from homology"/>
<evidence type="ECO:0008006" key="4">
    <source>
        <dbReference type="Google" id="ProtNLM"/>
    </source>
</evidence>
<dbReference type="PANTHER" id="PTHR37313">
    <property type="entry name" value="UPF0749 PROTEIN RV1825"/>
    <property type="match status" value="1"/>
</dbReference>
<dbReference type="PANTHER" id="PTHR37313:SF2">
    <property type="entry name" value="UPF0749 PROTEIN YLXX"/>
    <property type="match status" value="1"/>
</dbReference>
<evidence type="ECO:0000313" key="3">
    <source>
        <dbReference type="Proteomes" id="UP000325032"/>
    </source>
</evidence>
<evidence type="ECO:0000256" key="1">
    <source>
        <dbReference type="ARBA" id="ARBA00009108"/>
    </source>
</evidence>
<accession>A0A5C0WDF4</accession>
<keyword evidence="3" id="KW-1185">Reference proteome</keyword>
<reference evidence="2 3" key="1">
    <citation type="journal article" date="2018" name="Plant Biotechnol. Rep.">
        <title>Diversity and antifungal activity of endophytic bacteria associated with Panax ginseng seedlings.</title>
        <authorList>
            <person name="Park J.M."/>
            <person name="Hong C.E."/>
            <person name="Jo S.H."/>
        </authorList>
    </citation>
    <scope>NUCLEOTIDE SEQUENCE [LARGE SCALE GENOMIC DNA]</scope>
    <source>
        <strain evidence="2 3">PgKB20</strain>
    </source>
</reference>
<evidence type="ECO:0000313" key="2">
    <source>
        <dbReference type="EMBL" id="QEK61873.1"/>
    </source>
</evidence>
<name>A0A5C0WDF4_BACIA</name>
<dbReference type="Gene3D" id="3.30.70.1880">
    <property type="entry name" value="Protein of unknown function DUF881"/>
    <property type="match status" value="1"/>
</dbReference>
<dbReference type="Pfam" id="PF05949">
    <property type="entry name" value="DUF881"/>
    <property type="match status" value="1"/>
</dbReference>
<dbReference type="Proteomes" id="UP000325032">
    <property type="component" value="Chromosome"/>
</dbReference>